<name>A0A8H3EN08_9LECA</name>
<gene>
    <name evidence="1" type="ORF">GOMPHAMPRED_006999</name>
</gene>
<dbReference type="EMBL" id="CAJPDQ010000005">
    <property type="protein sequence ID" value="CAF9910211.1"/>
    <property type="molecule type" value="Genomic_DNA"/>
</dbReference>
<dbReference type="OrthoDB" id="2099276at2759"/>
<keyword evidence="2" id="KW-1185">Reference proteome</keyword>
<dbReference type="Proteomes" id="UP000664169">
    <property type="component" value="Unassembled WGS sequence"/>
</dbReference>
<accession>A0A8H3EN08</accession>
<sequence>MSNNPQQDTINFNSLPVEIRHHILSFTALIPPSGIVLVTRGHLSDRIEDDYHYDECNCGNCGKPFPGLSLLNVRNKLLREDAHFILFSCNELSFSRHPAMHLQFLKEKQAWVRYIRNMRFTFTELQIDEWITGGIRMNINEFPSEPRGTGPPELDYTWVAMVQFIKDNIPLKTLSIALDNWEARESYIVSNADESVLPNTLDSYKSIVAPFTGWGQQGLKKFRCVWALFMEYEEEAERDVMGIDYIASGKLTPESRP</sequence>
<proteinExistence type="predicted"/>
<evidence type="ECO:0000313" key="1">
    <source>
        <dbReference type="EMBL" id="CAF9910211.1"/>
    </source>
</evidence>
<evidence type="ECO:0000313" key="2">
    <source>
        <dbReference type="Proteomes" id="UP000664169"/>
    </source>
</evidence>
<reference evidence="1" key="1">
    <citation type="submission" date="2021-03" db="EMBL/GenBank/DDBJ databases">
        <authorList>
            <person name="Tagirdzhanova G."/>
        </authorList>
    </citation>
    <scope>NUCLEOTIDE SEQUENCE</scope>
</reference>
<protein>
    <submittedName>
        <fullName evidence="1">Uncharacterized protein</fullName>
    </submittedName>
</protein>
<organism evidence="1 2">
    <name type="scientific">Gomphillus americanus</name>
    <dbReference type="NCBI Taxonomy" id="1940652"/>
    <lineage>
        <taxon>Eukaryota</taxon>
        <taxon>Fungi</taxon>
        <taxon>Dikarya</taxon>
        <taxon>Ascomycota</taxon>
        <taxon>Pezizomycotina</taxon>
        <taxon>Lecanoromycetes</taxon>
        <taxon>OSLEUM clade</taxon>
        <taxon>Ostropomycetidae</taxon>
        <taxon>Ostropales</taxon>
        <taxon>Graphidaceae</taxon>
        <taxon>Gomphilloideae</taxon>
        <taxon>Gomphillus</taxon>
    </lineage>
</organism>
<dbReference type="AlphaFoldDB" id="A0A8H3EN08"/>
<comment type="caution">
    <text evidence="1">The sequence shown here is derived from an EMBL/GenBank/DDBJ whole genome shotgun (WGS) entry which is preliminary data.</text>
</comment>